<dbReference type="PRINTS" id="PR00080">
    <property type="entry name" value="SDRFAMILY"/>
</dbReference>
<dbReference type="PANTHER" id="PTHR44229">
    <property type="entry name" value="15-HYDROXYPROSTAGLANDIN DEHYDROGENASE [NAD(+)]"/>
    <property type="match status" value="1"/>
</dbReference>
<dbReference type="PANTHER" id="PTHR44229:SF8">
    <property type="entry name" value="ALCOHOL DEHYDROGENASE-RELATED"/>
    <property type="match status" value="1"/>
</dbReference>
<dbReference type="PRINTS" id="PR00081">
    <property type="entry name" value="GDHRDH"/>
</dbReference>
<dbReference type="InterPro" id="IPR036291">
    <property type="entry name" value="NAD(P)-bd_dom_sf"/>
</dbReference>
<keyword evidence="2" id="KW-0560">Oxidoreductase</keyword>
<reference evidence="4 5" key="1">
    <citation type="journal article" date="2023" name="Insect Mol. Biol.">
        <title>Genome sequencing provides insights into the evolution of gene families encoding plant cell wall-degrading enzymes in longhorned beetles.</title>
        <authorList>
            <person name="Shin N.R."/>
            <person name="Okamura Y."/>
            <person name="Kirsch R."/>
            <person name="Pauchet Y."/>
        </authorList>
    </citation>
    <scope>NUCLEOTIDE SEQUENCE [LARGE SCALE GENOMIC DNA]</scope>
    <source>
        <strain evidence="4">EAD_L_NR</strain>
    </source>
</reference>
<evidence type="ECO:0000256" key="1">
    <source>
        <dbReference type="ARBA" id="ARBA00006484"/>
    </source>
</evidence>
<evidence type="ECO:0000313" key="4">
    <source>
        <dbReference type="EMBL" id="KAJ8918481.1"/>
    </source>
</evidence>
<dbReference type="Pfam" id="PF00106">
    <property type="entry name" value="adh_short"/>
    <property type="match status" value="1"/>
</dbReference>
<dbReference type="Gene3D" id="3.40.50.720">
    <property type="entry name" value="NAD(P)-binding Rossmann-like Domain"/>
    <property type="match status" value="1"/>
</dbReference>
<dbReference type="AlphaFoldDB" id="A0AAV8VVR1"/>
<comment type="caution">
    <text evidence="4">The sequence shown here is derived from an EMBL/GenBank/DDBJ whole genome shotgun (WGS) entry which is preliminary data.</text>
</comment>
<keyword evidence="5" id="KW-1185">Reference proteome</keyword>
<evidence type="ECO:0000256" key="2">
    <source>
        <dbReference type="ARBA" id="ARBA00023002"/>
    </source>
</evidence>
<dbReference type="EMBL" id="JANEYG010000026">
    <property type="protein sequence ID" value="KAJ8918481.1"/>
    <property type="molecule type" value="Genomic_DNA"/>
</dbReference>
<dbReference type="InterPro" id="IPR002347">
    <property type="entry name" value="SDR_fam"/>
</dbReference>
<comment type="similarity">
    <text evidence="1 3">Belongs to the short-chain dehydrogenases/reductases (SDR) family.</text>
</comment>
<proteinExistence type="inferred from homology"/>
<evidence type="ECO:0000256" key="3">
    <source>
        <dbReference type="RuleBase" id="RU000363"/>
    </source>
</evidence>
<sequence length="310" mass="33933">MILNIIGADKVISKCFGPVLQYVKQLNYSSVKTPSLREIRKNLKFEDKVAVVTGGGSGIGYEIAKQFLKGGMTCLTIVDTNKPKSLENIEKLTNEFGEDNVLYVEADVADAEQMDYAFRSTVLHYHAIDLIVNNAGVMNDVQWETELRTNLHGCVIGTLLGMQYMSKSSSGKGGTIINIGSIMSMIPSCGFPIYTMTQFGIAGFSKALGSSYLYDRTGVKVFGYCPGLTDTRLMKDAPNNSINQNFAAEFQEEIDGCVIQSPEMVAEGLIKILENAKPGSVWIAENNTDPYEINFPVAEGVKQKSRADAR</sequence>
<organism evidence="4 5">
    <name type="scientific">Exocentrus adspersus</name>
    <dbReference type="NCBI Taxonomy" id="1586481"/>
    <lineage>
        <taxon>Eukaryota</taxon>
        <taxon>Metazoa</taxon>
        <taxon>Ecdysozoa</taxon>
        <taxon>Arthropoda</taxon>
        <taxon>Hexapoda</taxon>
        <taxon>Insecta</taxon>
        <taxon>Pterygota</taxon>
        <taxon>Neoptera</taxon>
        <taxon>Endopterygota</taxon>
        <taxon>Coleoptera</taxon>
        <taxon>Polyphaga</taxon>
        <taxon>Cucujiformia</taxon>
        <taxon>Chrysomeloidea</taxon>
        <taxon>Cerambycidae</taxon>
        <taxon>Lamiinae</taxon>
        <taxon>Acanthocinini</taxon>
        <taxon>Exocentrus</taxon>
    </lineage>
</organism>
<dbReference type="GO" id="GO:0016616">
    <property type="term" value="F:oxidoreductase activity, acting on the CH-OH group of donors, NAD or NADP as acceptor"/>
    <property type="evidence" value="ECO:0007669"/>
    <property type="project" value="TreeGrafter"/>
</dbReference>
<evidence type="ECO:0000313" key="5">
    <source>
        <dbReference type="Proteomes" id="UP001159042"/>
    </source>
</evidence>
<dbReference type="GO" id="GO:0005737">
    <property type="term" value="C:cytoplasm"/>
    <property type="evidence" value="ECO:0007669"/>
    <property type="project" value="TreeGrafter"/>
</dbReference>
<gene>
    <name evidence="4" type="ORF">NQ315_008178</name>
</gene>
<protein>
    <recommendedName>
        <fullName evidence="6">15-hydroxyprostaglandin dehydrogenase [NAD(+)]-like</fullName>
    </recommendedName>
</protein>
<dbReference type="FunFam" id="3.40.50.720:FF:000149">
    <property type="entry name" value="15-hydroxyprostaglandin dehydrogenase [NAD(+)]"/>
    <property type="match status" value="1"/>
</dbReference>
<dbReference type="Proteomes" id="UP001159042">
    <property type="component" value="Unassembled WGS sequence"/>
</dbReference>
<evidence type="ECO:0008006" key="6">
    <source>
        <dbReference type="Google" id="ProtNLM"/>
    </source>
</evidence>
<accession>A0AAV8VVR1</accession>
<name>A0AAV8VVR1_9CUCU</name>
<dbReference type="SUPFAM" id="SSF51735">
    <property type="entry name" value="NAD(P)-binding Rossmann-fold domains"/>
    <property type="match status" value="1"/>
</dbReference>